<keyword evidence="4" id="KW-1185">Reference proteome</keyword>
<sequence>MDVQLASYIPLLLAAVMVVMVLAFSLVEKNLKARVIARLYKDAPFYHAHQLLQQYHQAISNGASVDELNLITEKINRYFNSPYQLSPGTQGQAGLSPQQYQQFSQAHSILQKQINFINTDMSPKQRIMVNTQIKIDCLNYAETYCNAEQEQEQEQEHKQSRADHSTMVSSIAKMP</sequence>
<evidence type="ECO:0000313" key="4">
    <source>
        <dbReference type="Proteomes" id="UP001215231"/>
    </source>
</evidence>
<feature type="region of interest" description="Disordered" evidence="1">
    <location>
        <begin position="151"/>
        <end position="175"/>
    </location>
</feature>
<evidence type="ECO:0000256" key="2">
    <source>
        <dbReference type="SAM" id="Phobius"/>
    </source>
</evidence>
<name>A0ABY7VJ85_9GAMM</name>
<feature type="transmembrane region" description="Helical" evidence="2">
    <location>
        <begin position="6"/>
        <end position="27"/>
    </location>
</feature>
<dbReference type="Proteomes" id="UP001215231">
    <property type="component" value="Chromosome"/>
</dbReference>
<organism evidence="3 4">
    <name type="scientific">Thalassomonas haliotis</name>
    <dbReference type="NCBI Taxonomy" id="485448"/>
    <lineage>
        <taxon>Bacteria</taxon>
        <taxon>Pseudomonadati</taxon>
        <taxon>Pseudomonadota</taxon>
        <taxon>Gammaproteobacteria</taxon>
        <taxon>Alteromonadales</taxon>
        <taxon>Colwelliaceae</taxon>
        <taxon>Thalassomonas</taxon>
    </lineage>
</organism>
<feature type="compositionally biased region" description="Basic and acidic residues" evidence="1">
    <location>
        <begin position="154"/>
        <end position="164"/>
    </location>
</feature>
<dbReference type="EMBL" id="CP059693">
    <property type="protein sequence ID" value="WDE12732.1"/>
    <property type="molecule type" value="Genomic_DNA"/>
</dbReference>
<keyword evidence="2" id="KW-0472">Membrane</keyword>
<protein>
    <submittedName>
        <fullName evidence="3">Uncharacterized protein</fullName>
    </submittedName>
</protein>
<gene>
    <name evidence="3" type="ORF">H3N35_04480</name>
</gene>
<evidence type="ECO:0000256" key="1">
    <source>
        <dbReference type="SAM" id="MobiDB-lite"/>
    </source>
</evidence>
<accession>A0ABY7VJ85</accession>
<keyword evidence="2" id="KW-0812">Transmembrane</keyword>
<proteinExistence type="predicted"/>
<reference evidence="3 4" key="1">
    <citation type="journal article" date="2022" name="Mar. Drugs">
        <title>Bioassay-Guided Fractionation Leads to the Detection of Cholic Acid Generated by the Rare Thalassomonas sp.</title>
        <authorList>
            <person name="Pheiffer F."/>
            <person name="Schneider Y.K."/>
            <person name="Hansen E.H."/>
            <person name="Andersen J.H."/>
            <person name="Isaksson J."/>
            <person name="Busche T."/>
            <person name="R C."/>
            <person name="Kalinowski J."/>
            <person name="Zyl L.V."/>
            <person name="Trindade M."/>
        </authorList>
    </citation>
    <scope>NUCLEOTIDE SEQUENCE [LARGE SCALE GENOMIC DNA]</scope>
    <source>
        <strain evidence="3 4">A5K-61T</strain>
    </source>
</reference>
<dbReference type="RefSeq" id="WP_274053046.1">
    <property type="nucleotide sequence ID" value="NZ_CP059693.1"/>
</dbReference>
<keyword evidence="2" id="KW-1133">Transmembrane helix</keyword>
<evidence type="ECO:0000313" key="3">
    <source>
        <dbReference type="EMBL" id="WDE12732.1"/>
    </source>
</evidence>